<dbReference type="Pfam" id="PF17171">
    <property type="entry name" value="GST_C_6"/>
    <property type="match status" value="1"/>
</dbReference>
<reference evidence="2 3" key="1">
    <citation type="submission" date="2017-05" db="EMBL/GenBank/DDBJ databases">
        <title>Genome Analysis of Maritalea myrionectae HL2708#5.</title>
        <authorList>
            <consortium name="Cotde Inc.-PKNU"/>
            <person name="Jang D."/>
            <person name="Oh H.-M."/>
        </authorList>
    </citation>
    <scope>NUCLEOTIDE SEQUENCE [LARGE SCALE GENOMIC DNA]</scope>
    <source>
        <strain evidence="2 3">HL2708#5</strain>
    </source>
</reference>
<dbReference type="CDD" id="cd03193">
    <property type="entry name" value="GST_C_Metaxin"/>
    <property type="match status" value="1"/>
</dbReference>
<dbReference type="SUPFAM" id="SSF47616">
    <property type="entry name" value="GST C-terminal domain-like"/>
    <property type="match status" value="1"/>
</dbReference>
<dbReference type="GO" id="GO:0005737">
    <property type="term" value="C:cytoplasm"/>
    <property type="evidence" value="ECO:0007669"/>
    <property type="project" value="TreeGrafter"/>
</dbReference>
<accession>A0A2R4MER7</accession>
<dbReference type="RefSeq" id="WP_117395738.1">
    <property type="nucleotide sequence ID" value="NZ_CP021330.1"/>
</dbReference>
<dbReference type="InterPro" id="IPR040079">
    <property type="entry name" value="Glutathione_S-Trfase"/>
</dbReference>
<protein>
    <recommendedName>
        <fullName evidence="1">GST N-terminal domain-containing protein</fullName>
    </recommendedName>
</protein>
<dbReference type="InterPro" id="IPR050931">
    <property type="entry name" value="Mito_Protein_Transport_Metaxin"/>
</dbReference>
<dbReference type="Gene3D" id="3.40.30.10">
    <property type="entry name" value="Glutaredoxin"/>
    <property type="match status" value="1"/>
</dbReference>
<dbReference type="AlphaFoldDB" id="A0A2R4MER7"/>
<organism evidence="2 3">
    <name type="scientific">Maritalea myrionectae</name>
    <dbReference type="NCBI Taxonomy" id="454601"/>
    <lineage>
        <taxon>Bacteria</taxon>
        <taxon>Pseudomonadati</taxon>
        <taxon>Pseudomonadota</taxon>
        <taxon>Alphaproteobacteria</taxon>
        <taxon>Hyphomicrobiales</taxon>
        <taxon>Devosiaceae</taxon>
        <taxon>Maritalea</taxon>
    </lineage>
</organism>
<dbReference type="Gene3D" id="1.20.1050.10">
    <property type="match status" value="1"/>
</dbReference>
<dbReference type="KEGG" id="mmyr:MXMO3_01949"/>
<feature type="domain" description="GST N-terminal" evidence="1">
    <location>
        <begin position="1"/>
        <end position="79"/>
    </location>
</feature>
<dbReference type="SFLD" id="SFLDG01180">
    <property type="entry name" value="SUF1"/>
    <property type="match status" value="1"/>
</dbReference>
<dbReference type="SFLD" id="SFLDS00019">
    <property type="entry name" value="Glutathione_Transferase_(cytos"/>
    <property type="match status" value="1"/>
</dbReference>
<dbReference type="PROSITE" id="PS50404">
    <property type="entry name" value="GST_NTER"/>
    <property type="match status" value="1"/>
</dbReference>
<dbReference type="InterPro" id="IPR036249">
    <property type="entry name" value="Thioredoxin-like_sf"/>
</dbReference>
<dbReference type="InterPro" id="IPR033468">
    <property type="entry name" value="Metaxin_GST"/>
</dbReference>
<dbReference type="InterPro" id="IPR026928">
    <property type="entry name" value="FAX/IsoI-like"/>
</dbReference>
<dbReference type="InterPro" id="IPR004045">
    <property type="entry name" value="Glutathione_S-Trfase_N"/>
</dbReference>
<dbReference type="SUPFAM" id="SSF52833">
    <property type="entry name" value="Thioredoxin-like"/>
    <property type="match status" value="1"/>
</dbReference>
<evidence type="ECO:0000259" key="1">
    <source>
        <dbReference type="PROSITE" id="PS50404"/>
    </source>
</evidence>
<dbReference type="PANTHER" id="PTHR12289">
    <property type="entry name" value="METAXIN RELATED"/>
    <property type="match status" value="1"/>
</dbReference>
<dbReference type="PANTHER" id="PTHR12289:SF41">
    <property type="entry name" value="FAILED AXON CONNECTIONS-RELATED"/>
    <property type="match status" value="1"/>
</dbReference>
<gene>
    <name evidence="2" type="ORF">MXMO3_01949</name>
</gene>
<sequence length="241" mass="27071">MTIKFFQPPVAPGTPCLSPFCAKLDMLLQLSELDFERHVQGDPREGPKQKVPFIEDAGERLGDSNFIAEYLREQHGFDSQRHLNATDRAMGNMVISTVEEKLYWVLVYGRWRKPENAAIMKSIFFGHMPDDAMRKEISDGAEQMINNTLYGQGIGRHTEEEVVAIGCQIIDDLSTLLGDSACFFSNTPTLIDASVIGSLVNFAYGPAQSPVAEHIRQKPNLVQYMDRLAQQYFPNLEKQAA</sequence>
<dbReference type="Pfam" id="PF17172">
    <property type="entry name" value="GST_N_4"/>
    <property type="match status" value="1"/>
</dbReference>
<dbReference type="Proteomes" id="UP000258927">
    <property type="component" value="Chromosome"/>
</dbReference>
<dbReference type="STRING" id="1122213.GCA_000423365_02249"/>
<evidence type="ECO:0000313" key="3">
    <source>
        <dbReference type="Proteomes" id="UP000258927"/>
    </source>
</evidence>
<name>A0A2R4MER7_9HYPH</name>
<keyword evidence="3" id="KW-1185">Reference proteome</keyword>
<dbReference type="InterPro" id="IPR012336">
    <property type="entry name" value="Thioredoxin-like_fold"/>
</dbReference>
<dbReference type="SFLD" id="SFLDG01200">
    <property type="entry name" value="SUF1.1"/>
    <property type="match status" value="1"/>
</dbReference>
<proteinExistence type="predicted"/>
<dbReference type="EMBL" id="CP021330">
    <property type="protein sequence ID" value="AVX04473.1"/>
    <property type="molecule type" value="Genomic_DNA"/>
</dbReference>
<evidence type="ECO:0000313" key="2">
    <source>
        <dbReference type="EMBL" id="AVX04473.1"/>
    </source>
</evidence>
<dbReference type="InterPro" id="IPR036282">
    <property type="entry name" value="Glutathione-S-Trfase_C_sf"/>
</dbReference>